<proteinExistence type="predicted"/>
<dbReference type="EMBL" id="ML987193">
    <property type="protein sequence ID" value="KAF2251430.1"/>
    <property type="molecule type" value="Genomic_DNA"/>
</dbReference>
<organism evidence="1 2">
    <name type="scientific">Trematosphaeria pertusa</name>
    <dbReference type="NCBI Taxonomy" id="390896"/>
    <lineage>
        <taxon>Eukaryota</taxon>
        <taxon>Fungi</taxon>
        <taxon>Dikarya</taxon>
        <taxon>Ascomycota</taxon>
        <taxon>Pezizomycotina</taxon>
        <taxon>Dothideomycetes</taxon>
        <taxon>Pleosporomycetidae</taxon>
        <taxon>Pleosporales</taxon>
        <taxon>Massarineae</taxon>
        <taxon>Trematosphaeriaceae</taxon>
        <taxon>Trematosphaeria</taxon>
    </lineage>
</organism>
<gene>
    <name evidence="1" type="ORF">BU26DRAFT_563367</name>
</gene>
<dbReference type="AlphaFoldDB" id="A0A6A6IPA9"/>
<protein>
    <submittedName>
        <fullName evidence="1">Uncharacterized protein</fullName>
    </submittedName>
</protein>
<dbReference type="GeneID" id="54586491"/>
<evidence type="ECO:0000313" key="1">
    <source>
        <dbReference type="EMBL" id="KAF2251430.1"/>
    </source>
</evidence>
<accession>A0A6A6IPA9</accession>
<name>A0A6A6IPA9_9PLEO</name>
<sequence length="153" mass="17561">MSNHNTRLTAEIHSDIQHHGNCFLRLEFALGAFTPLLKPKVMNPQAALLMAFHDVVPRRLFYEPMFSFKEDPVFVKQGTQFGIVREAALEKFTNVLKLCNPQLLEERIRRPTFADYNTFFDGWVTQKKILEVAASHRSGIKNNIRLSSSGRTV</sequence>
<dbReference type="Proteomes" id="UP000800094">
    <property type="component" value="Unassembled WGS sequence"/>
</dbReference>
<evidence type="ECO:0000313" key="2">
    <source>
        <dbReference type="Proteomes" id="UP000800094"/>
    </source>
</evidence>
<keyword evidence="2" id="KW-1185">Reference proteome</keyword>
<dbReference type="RefSeq" id="XP_033686434.1">
    <property type="nucleotide sequence ID" value="XM_033833161.1"/>
</dbReference>
<reference evidence="1" key="1">
    <citation type="journal article" date="2020" name="Stud. Mycol.">
        <title>101 Dothideomycetes genomes: a test case for predicting lifestyles and emergence of pathogens.</title>
        <authorList>
            <person name="Haridas S."/>
            <person name="Albert R."/>
            <person name="Binder M."/>
            <person name="Bloem J."/>
            <person name="Labutti K."/>
            <person name="Salamov A."/>
            <person name="Andreopoulos B."/>
            <person name="Baker S."/>
            <person name="Barry K."/>
            <person name="Bills G."/>
            <person name="Bluhm B."/>
            <person name="Cannon C."/>
            <person name="Castanera R."/>
            <person name="Culley D."/>
            <person name="Daum C."/>
            <person name="Ezra D."/>
            <person name="Gonzalez J."/>
            <person name="Henrissat B."/>
            <person name="Kuo A."/>
            <person name="Liang C."/>
            <person name="Lipzen A."/>
            <person name="Lutzoni F."/>
            <person name="Magnuson J."/>
            <person name="Mondo S."/>
            <person name="Nolan M."/>
            <person name="Ohm R."/>
            <person name="Pangilinan J."/>
            <person name="Park H.-J."/>
            <person name="Ramirez L."/>
            <person name="Alfaro M."/>
            <person name="Sun H."/>
            <person name="Tritt A."/>
            <person name="Yoshinaga Y."/>
            <person name="Zwiers L.-H."/>
            <person name="Turgeon B."/>
            <person name="Goodwin S."/>
            <person name="Spatafora J."/>
            <person name="Crous P."/>
            <person name="Grigoriev I."/>
        </authorList>
    </citation>
    <scope>NUCLEOTIDE SEQUENCE</scope>
    <source>
        <strain evidence="1">CBS 122368</strain>
    </source>
</reference>